<comment type="caution">
    <text evidence="1">The sequence shown here is derived from an EMBL/GenBank/DDBJ whole genome shotgun (WGS) entry which is preliminary data.</text>
</comment>
<accession>A0ABY1PW49</accession>
<name>A0ABY1PW49_9BACT</name>
<organism evidence="1 2">
    <name type="scientific">Neorhodopirellula lusitana</name>
    <dbReference type="NCBI Taxonomy" id="445327"/>
    <lineage>
        <taxon>Bacteria</taxon>
        <taxon>Pseudomonadati</taxon>
        <taxon>Planctomycetota</taxon>
        <taxon>Planctomycetia</taxon>
        <taxon>Pirellulales</taxon>
        <taxon>Pirellulaceae</taxon>
        <taxon>Neorhodopirellula</taxon>
    </lineage>
</organism>
<dbReference type="Proteomes" id="UP001158067">
    <property type="component" value="Unassembled WGS sequence"/>
</dbReference>
<evidence type="ECO:0000313" key="2">
    <source>
        <dbReference type="Proteomes" id="UP001158067"/>
    </source>
</evidence>
<proteinExistence type="predicted"/>
<evidence type="ECO:0000313" key="1">
    <source>
        <dbReference type="EMBL" id="SMP50905.1"/>
    </source>
</evidence>
<gene>
    <name evidence="1" type="ORF">SAMN06265222_103186</name>
</gene>
<keyword evidence="2" id="KW-1185">Reference proteome</keyword>
<reference evidence="1 2" key="1">
    <citation type="submission" date="2017-05" db="EMBL/GenBank/DDBJ databases">
        <authorList>
            <person name="Varghese N."/>
            <person name="Submissions S."/>
        </authorList>
    </citation>
    <scope>NUCLEOTIDE SEQUENCE [LARGE SCALE GENOMIC DNA]</scope>
    <source>
        <strain evidence="1 2">DSM 25457</strain>
    </source>
</reference>
<protein>
    <submittedName>
        <fullName evidence="1">Uncharacterized protein</fullName>
    </submittedName>
</protein>
<dbReference type="EMBL" id="FXUG01000003">
    <property type="protein sequence ID" value="SMP50905.1"/>
    <property type="molecule type" value="Genomic_DNA"/>
</dbReference>
<sequence>MAVLEVQGDALRGDRADSQPRNVTLDWNFAKGNRENLVPFVLCVKMTSCWCDFDAGFSGGCRFVLRPLCWDGGSV</sequence>